<accession>A0AAD4AF12</accession>
<dbReference type="RefSeq" id="WP_010368197.1">
    <property type="nucleotide sequence ID" value="NZ_AHBZ03000027.1"/>
</dbReference>
<dbReference type="AlphaFoldDB" id="A0AAD4AF12"/>
<organism evidence="2 3">
    <name type="scientific">Pseudoalteromonas citrea</name>
    <dbReference type="NCBI Taxonomy" id="43655"/>
    <lineage>
        <taxon>Bacteria</taxon>
        <taxon>Pseudomonadati</taxon>
        <taxon>Pseudomonadota</taxon>
        <taxon>Gammaproteobacteria</taxon>
        <taxon>Alteromonadales</taxon>
        <taxon>Pseudoalteromonadaceae</taxon>
        <taxon>Pseudoalteromonas</taxon>
    </lineage>
</organism>
<evidence type="ECO:0000313" key="3">
    <source>
        <dbReference type="Proteomes" id="UP000016487"/>
    </source>
</evidence>
<protein>
    <submittedName>
        <fullName evidence="2">Uncharacterized protein</fullName>
    </submittedName>
</protein>
<feature type="transmembrane region" description="Helical" evidence="1">
    <location>
        <begin position="73"/>
        <end position="91"/>
    </location>
</feature>
<keyword evidence="1" id="KW-1133">Transmembrane helix</keyword>
<proteinExistence type="predicted"/>
<dbReference type="Proteomes" id="UP000016487">
    <property type="component" value="Unassembled WGS sequence"/>
</dbReference>
<feature type="transmembrane region" description="Helical" evidence="1">
    <location>
        <begin position="32"/>
        <end position="52"/>
    </location>
</feature>
<gene>
    <name evidence="2" type="ORF">PCIT_b0723</name>
</gene>
<comment type="caution">
    <text evidence="2">The sequence shown here is derived from an EMBL/GenBank/DDBJ whole genome shotgun (WGS) entry which is preliminary data.</text>
</comment>
<evidence type="ECO:0000313" key="2">
    <source>
        <dbReference type="EMBL" id="KAF7764677.1"/>
    </source>
</evidence>
<reference evidence="2" key="1">
    <citation type="journal article" date="2012" name="J. Bacteriol.">
        <title>Genome sequences of type strains of seven species of the marine bacterium Pseudoalteromonas.</title>
        <authorList>
            <person name="Xie B.B."/>
            <person name="Shu Y.L."/>
            <person name="Qin Q.L."/>
            <person name="Rong J.C."/>
            <person name="Zhang X.Y."/>
            <person name="Chen X.L."/>
            <person name="Shi M."/>
            <person name="He H.L."/>
            <person name="Zhou B.C."/>
            <person name="Zhang Y.Z."/>
        </authorList>
    </citation>
    <scope>NUCLEOTIDE SEQUENCE</scope>
    <source>
        <strain evidence="2">DSM 8771</strain>
    </source>
</reference>
<keyword evidence="1" id="KW-0812">Transmembrane</keyword>
<sequence>MFSGAMVVLLFMFLICVFYSKAIGKKITSERFIQIVSYFPIIVFIYISFFYLRVFGIDLRNPNLTDWVNVATYFNNAFSPFLLLVTMVLLYKTWDTSKTELEETKKELKIQNTISRYPHHIDIVRHRLKTLEQNLKMNCSTQLVDDAFVYFMCLIQENRDALDKLSRFQVDWTLGSAPRPVHPDTPIEKYPETFKKSFKYQIEFAMMNCYQDKEAILEKFSNDGDLQSCIEAIVSLLINQLLFKTDPHLYDEVHALEQYKMLITDIVNEQDAELQKLLKKEVDYYFKPKLINALDTHLRTLQENNELLAIYRNLHRTE</sequence>
<dbReference type="EMBL" id="AHBZ03000027">
    <property type="protein sequence ID" value="KAF7764677.1"/>
    <property type="molecule type" value="Genomic_DNA"/>
</dbReference>
<reference evidence="2" key="2">
    <citation type="submission" date="2015-03" db="EMBL/GenBank/DDBJ databases">
        <title>Genome sequence of Pseudoalteromonas citrea.</title>
        <authorList>
            <person name="Xie B.-B."/>
            <person name="Rong J.-C."/>
            <person name="Qin Q.-L."/>
            <person name="Zhang Y.-Z."/>
        </authorList>
    </citation>
    <scope>NUCLEOTIDE SEQUENCE</scope>
    <source>
        <strain evidence="2">DSM 8771</strain>
    </source>
</reference>
<keyword evidence="1" id="KW-0472">Membrane</keyword>
<name>A0AAD4AF12_9GAMM</name>
<evidence type="ECO:0000256" key="1">
    <source>
        <dbReference type="SAM" id="Phobius"/>
    </source>
</evidence>